<proteinExistence type="predicted"/>
<evidence type="ECO:0000313" key="2">
    <source>
        <dbReference type="Proteomes" id="UP000790709"/>
    </source>
</evidence>
<accession>A0ACB8BSL8</accession>
<protein>
    <submittedName>
        <fullName evidence="1">Uncharacterized protein</fullName>
    </submittedName>
</protein>
<organism evidence="1 2">
    <name type="scientific">Leucogyrophana mollusca</name>
    <dbReference type="NCBI Taxonomy" id="85980"/>
    <lineage>
        <taxon>Eukaryota</taxon>
        <taxon>Fungi</taxon>
        <taxon>Dikarya</taxon>
        <taxon>Basidiomycota</taxon>
        <taxon>Agaricomycotina</taxon>
        <taxon>Agaricomycetes</taxon>
        <taxon>Agaricomycetidae</taxon>
        <taxon>Boletales</taxon>
        <taxon>Boletales incertae sedis</taxon>
        <taxon>Leucogyrophana</taxon>
    </lineage>
</organism>
<evidence type="ECO:0000313" key="1">
    <source>
        <dbReference type="EMBL" id="KAH7928384.1"/>
    </source>
</evidence>
<dbReference type="Proteomes" id="UP000790709">
    <property type="component" value="Unassembled WGS sequence"/>
</dbReference>
<gene>
    <name evidence="1" type="ORF">BV22DRAFT_1192932</name>
</gene>
<name>A0ACB8BSL8_9AGAM</name>
<sequence>MSRHPKYRTKICRNFALGQCKRGDKCTFIHPSPILFPPFGSMSPFASQLILSWPMLAPQMPPGASAPSPSPELMPLVFPSLNDRTNSTPIKEAQSLLFSAPSVDEPPISSFRPVTYKTKHCRHFGRKNGWCPRGDECNFIHDVALLQPRDDLGSMEQAAPPAIELSTRTISGGVRIASPPAGHCWSYVQGVCRDPACQYVHPADISPYIRYTPCGEWPNCERGPYCTFQHPVSVAPLAPVPIPVYSPPPVIASHLSHLGAAMPIPEIACPSRLASGTSQASVLPYGAYEINGTTYYPPQVLNPQFPYGQSAPESYPQQDQTPIYPQPDLYDQSWIPQCPSTDDVFTTNDGVVADGQWVPPPTTPVETHPEIEVASTDSTLEAEAARLTSTQDDEFPYRPPKNQRVGHARRVSVSMKKLDGINARL</sequence>
<dbReference type="EMBL" id="MU266354">
    <property type="protein sequence ID" value="KAH7928384.1"/>
    <property type="molecule type" value="Genomic_DNA"/>
</dbReference>
<keyword evidence="2" id="KW-1185">Reference proteome</keyword>
<reference evidence="1" key="1">
    <citation type="journal article" date="2021" name="New Phytol.">
        <title>Evolutionary innovations through gain and loss of genes in the ectomycorrhizal Boletales.</title>
        <authorList>
            <person name="Wu G."/>
            <person name="Miyauchi S."/>
            <person name="Morin E."/>
            <person name="Kuo A."/>
            <person name="Drula E."/>
            <person name="Varga T."/>
            <person name="Kohler A."/>
            <person name="Feng B."/>
            <person name="Cao Y."/>
            <person name="Lipzen A."/>
            <person name="Daum C."/>
            <person name="Hundley H."/>
            <person name="Pangilinan J."/>
            <person name="Johnson J."/>
            <person name="Barry K."/>
            <person name="LaButti K."/>
            <person name="Ng V."/>
            <person name="Ahrendt S."/>
            <person name="Min B."/>
            <person name="Choi I.G."/>
            <person name="Park H."/>
            <person name="Plett J.M."/>
            <person name="Magnuson J."/>
            <person name="Spatafora J.W."/>
            <person name="Nagy L.G."/>
            <person name="Henrissat B."/>
            <person name="Grigoriev I.V."/>
            <person name="Yang Z.L."/>
            <person name="Xu J."/>
            <person name="Martin F.M."/>
        </authorList>
    </citation>
    <scope>NUCLEOTIDE SEQUENCE</scope>
    <source>
        <strain evidence="1">KUC20120723A-06</strain>
    </source>
</reference>
<comment type="caution">
    <text evidence="1">The sequence shown here is derived from an EMBL/GenBank/DDBJ whole genome shotgun (WGS) entry which is preliminary data.</text>
</comment>